<protein>
    <submittedName>
        <fullName evidence="1">Uncharacterized protein</fullName>
    </submittedName>
</protein>
<evidence type="ECO:0000313" key="2">
    <source>
        <dbReference type="Proteomes" id="UP000192578"/>
    </source>
</evidence>
<sequence>MLARHEIAHSAGARREQRYLTAGRQKTRIVLRRRSQRWPDHFGCTLIPDSPPRRLALLQLGQCKGMTYSTGGTRCPSLVETAAFCADEGDKKK</sequence>
<comment type="caution">
    <text evidence="1">The sequence shown here is derived from an EMBL/GenBank/DDBJ whole genome shotgun (WGS) entry which is preliminary data.</text>
</comment>
<gene>
    <name evidence="1" type="ORF">BV898_10697</name>
</gene>
<name>A0A1W0WIM0_HYPEX</name>
<dbReference type="EMBL" id="MTYJ01000094">
    <property type="protein sequence ID" value="OQV15065.1"/>
    <property type="molecule type" value="Genomic_DNA"/>
</dbReference>
<proteinExistence type="predicted"/>
<evidence type="ECO:0000313" key="1">
    <source>
        <dbReference type="EMBL" id="OQV15065.1"/>
    </source>
</evidence>
<keyword evidence="2" id="KW-1185">Reference proteome</keyword>
<dbReference type="Proteomes" id="UP000192578">
    <property type="component" value="Unassembled WGS sequence"/>
</dbReference>
<reference evidence="2" key="1">
    <citation type="submission" date="2017-01" db="EMBL/GenBank/DDBJ databases">
        <title>Comparative genomics of anhydrobiosis in the tardigrade Hypsibius dujardini.</title>
        <authorList>
            <person name="Yoshida Y."/>
            <person name="Koutsovoulos G."/>
            <person name="Laetsch D."/>
            <person name="Stevens L."/>
            <person name="Kumar S."/>
            <person name="Horikawa D."/>
            <person name="Ishino K."/>
            <person name="Komine S."/>
            <person name="Tomita M."/>
            <person name="Blaxter M."/>
            <person name="Arakawa K."/>
        </authorList>
    </citation>
    <scope>NUCLEOTIDE SEQUENCE [LARGE SCALE GENOMIC DNA]</scope>
    <source>
        <strain evidence="2">Z151</strain>
    </source>
</reference>
<accession>A0A1W0WIM0</accession>
<organism evidence="1 2">
    <name type="scientific">Hypsibius exemplaris</name>
    <name type="common">Freshwater tardigrade</name>
    <dbReference type="NCBI Taxonomy" id="2072580"/>
    <lineage>
        <taxon>Eukaryota</taxon>
        <taxon>Metazoa</taxon>
        <taxon>Ecdysozoa</taxon>
        <taxon>Tardigrada</taxon>
        <taxon>Eutardigrada</taxon>
        <taxon>Parachela</taxon>
        <taxon>Hypsibioidea</taxon>
        <taxon>Hypsibiidae</taxon>
        <taxon>Hypsibius</taxon>
    </lineage>
</organism>
<dbReference type="AlphaFoldDB" id="A0A1W0WIM0"/>